<keyword evidence="2" id="KW-1003">Cell membrane</keyword>
<proteinExistence type="predicted"/>
<evidence type="ECO:0000313" key="7">
    <source>
        <dbReference type="EMBL" id="SDL53054.1"/>
    </source>
</evidence>
<dbReference type="GO" id="GO:0005886">
    <property type="term" value="C:plasma membrane"/>
    <property type="evidence" value="ECO:0007669"/>
    <property type="project" value="UniProtKB-SubCell"/>
</dbReference>
<evidence type="ECO:0000256" key="6">
    <source>
        <dbReference type="SAM" id="Phobius"/>
    </source>
</evidence>
<name>A0A1G9KTZ7_9GAMM</name>
<reference evidence="7 8" key="1">
    <citation type="submission" date="2016-10" db="EMBL/GenBank/DDBJ databases">
        <authorList>
            <person name="de Groot N.N."/>
        </authorList>
    </citation>
    <scope>NUCLEOTIDE SEQUENCE [LARGE SCALE GENOMIC DNA]</scope>
    <source>
        <strain evidence="7 8">DSM 14789</strain>
    </source>
</reference>
<dbReference type="RefSeq" id="WP_089727877.1">
    <property type="nucleotide sequence ID" value="NZ_FNGI01000004.1"/>
</dbReference>
<dbReference type="InterPro" id="IPR005598">
    <property type="entry name" value="ATP_synth_I"/>
</dbReference>
<dbReference type="Pfam" id="PF03899">
    <property type="entry name" value="ATP-synt_I"/>
    <property type="match status" value="1"/>
</dbReference>
<sequence length="133" mass="14446">MIQNSLPAQLKRPRFSRLLLAQATSVLVIVVLAGVLGGRGAALSALLGGLVCWLPNAYFAWRAFRYQGARLASDIVKSFYRAEAGKFGLTAALFTLVFVTVPPSNPAFFFGAYVATLFTQWLGPWLLRGPSHT</sequence>
<protein>
    <submittedName>
        <fullName evidence="7">ATP synthase protein I</fullName>
    </submittedName>
</protein>
<evidence type="ECO:0000256" key="5">
    <source>
        <dbReference type="ARBA" id="ARBA00023136"/>
    </source>
</evidence>
<dbReference type="STRING" id="119000.SAMN05661010_01907"/>
<dbReference type="EMBL" id="FNGI01000004">
    <property type="protein sequence ID" value="SDL53054.1"/>
    <property type="molecule type" value="Genomic_DNA"/>
</dbReference>
<dbReference type="OrthoDB" id="5702716at2"/>
<evidence type="ECO:0000256" key="1">
    <source>
        <dbReference type="ARBA" id="ARBA00004651"/>
    </source>
</evidence>
<dbReference type="AlphaFoldDB" id="A0A1G9KTZ7"/>
<evidence type="ECO:0000256" key="2">
    <source>
        <dbReference type="ARBA" id="ARBA00022475"/>
    </source>
</evidence>
<feature type="transmembrane region" description="Helical" evidence="6">
    <location>
        <begin position="43"/>
        <end position="64"/>
    </location>
</feature>
<evidence type="ECO:0000256" key="4">
    <source>
        <dbReference type="ARBA" id="ARBA00022989"/>
    </source>
</evidence>
<keyword evidence="8" id="KW-1185">Reference proteome</keyword>
<accession>A0A1G9KTZ7</accession>
<evidence type="ECO:0000256" key="3">
    <source>
        <dbReference type="ARBA" id="ARBA00022692"/>
    </source>
</evidence>
<feature type="transmembrane region" description="Helical" evidence="6">
    <location>
        <begin position="107"/>
        <end position="127"/>
    </location>
</feature>
<dbReference type="Proteomes" id="UP000198654">
    <property type="component" value="Unassembled WGS sequence"/>
</dbReference>
<keyword evidence="4 6" id="KW-1133">Transmembrane helix</keyword>
<keyword evidence="5 6" id="KW-0472">Membrane</keyword>
<keyword evidence="3 6" id="KW-0812">Transmembrane</keyword>
<organism evidence="7 8">
    <name type="scientific">Modicisalibacter muralis</name>
    <dbReference type="NCBI Taxonomy" id="119000"/>
    <lineage>
        <taxon>Bacteria</taxon>
        <taxon>Pseudomonadati</taxon>
        <taxon>Pseudomonadota</taxon>
        <taxon>Gammaproteobacteria</taxon>
        <taxon>Oceanospirillales</taxon>
        <taxon>Halomonadaceae</taxon>
        <taxon>Modicisalibacter</taxon>
    </lineage>
</organism>
<feature type="transmembrane region" description="Helical" evidence="6">
    <location>
        <begin position="84"/>
        <end position="101"/>
    </location>
</feature>
<comment type="subcellular location">
    <subcellularLocation>
        <location evidence="1">Cell membrane</location>
        <topology evidence="1">Multi-pass membrane protein</topology>
    </subcellularLocation>
</comment>
<evidence type="ECO:0000313" key="8">
    <source>
        <dbReference type="Proteomes" id="UP000198654"/>
    </source>
</evidence>
<gene>
    <name evidence="7" type="ORF">SAMN05661010_01907</name>
</gene>